<dbReference type="EMBL" id="CP000248">
    <property type="protein sequence ID" value="ABD27126.1"/>
    <property type="molecule type" value="Genomic_DNA"/>
</dbReference>
<dbReference type="HOGENOM" id="CLU_039933_0_0_5"/>
<proteinExistence type="predicted"/>
<dbReference type="eggNOG" id="COG5316">
    <property type="taxonomic scope" value="Bacteria"/>
</dbReference>
<feature type="chain" id="PRO_5004207733" description="DUF4139 domain-containing protein" evidence="2">
    <location>
        <begin position="27"/>
        <end position="498"/>
    </location>
</feature>
<keyword evidence="2" id="KW-0732">Signal</keyword>
<evidence type="ECO:0008006" key="5">
    <source>
        <dbReference type="Google" id="ProtNLM"/>
    </source>
</evidence>
<accession>Q2G4U7</accession>
<name>Q2G4U7_NOVAD</name>
<evidence type="ECO:0000313" key="4">
    <source>
        <dbReference type="Proteomes" id="UP000009134"/>
    </source>
</evidence>
<dbReference type="PANTHER" id="PTHR38075">
    <property type="entry name" value="DUF4139 DOMAIN-CONTAINING PROTEIN"/>
    <property type="match status" value="1"/>
</dbReference>
<keyword evidence="4" id="KW-1185">Reference proteome</keyword>
<dbReference type="PANTHER" id="PTHR38075:SF1">
    <property type="entry name" value="DUF4139 DOMAIN-CONTAINING PROTEIN"/>
    <property type="match status" value="1"/>
</dbReference>
<feature type="region of interest" description="Disordered" evidence="1">
    <location>
        <begin position="242"/>
        <end position="263"/>
    </location>
</feature>
<evidence type="ECO:0000256" key="1">
    <source>
        <dbReference type="SAM" id="MobiDB-lite"/>
    </source>
</evidence>
<dbReference type="Proteomes" id="UP000009134">
    <property type="component" value="Chromosome"/>
</dbReference>
<dbReference type="STRING" id="279238.Saro_2690"/>
<reference evidence="4" key="1">
    <citation type="submission" date="2006-01" db="EMBL/GenBank/DDBJ databases">
        <title>Complete sequence of Novosphingobium aromaticivorans DSM 12444.</title>
        <authorList>
            <consortium name="US DOE Joint Genome Institute"/>
            <person name="Copeland A."/>
            <person name="Lucas S."/>
            <person name="Lapidus A."/>
            <person name="Barry K."/>
            <person name="Detter J.C."/>
            <person name="Glavina T."/>
            <person name="Hammon N."/>
            <person name="Israni S."/>
            <person name="Pitluck S."/>
            <person name="Chain P."/>
            <person name="Malfatti S."/>
            <person name="Shin M."/>
            <person name="Vergez L."/>
            <person name="Schmutz J."/>
            <person name="Larimer F."/>
            <person name="Land M."/>
            <person name="Kyrpides N."/>
            <person name="Ivanova N."/>
            <person name="Fredrickson J."/>
            <person name="Balkwill D."/>
            <person name="Romine M.F."/>
            <person name="Richardson P."/>
        </authorList>
    </citation>
    <scope>NUCLEOTIDE SEQUENCE [LARGE SCALE GENOMIC DNA]</scope>
    <source>
        <strain evidence="4">ATCC 700278 / DSM 12444 / CCUG 56034 / CIP 105152 / NBRC 16084 / F199</strain>
    </source>
</reference>
<evidence type="ECO:0000313" key="3">
    <source>
        <dbReference type="EMBL" id="ABD27126.1"/>
    </source>
</evidence>
<gene>
    <name evidence="3" type="ordered locus">Saro_2690</name>
</gene>
<feature type="signal peptide" evidence="2">
    <location>
        <begin position="1"/>
        <end position="26"/>
    </location>
</feature>
<organism evidence="3 4">
    <name type="scientific">Novosphingobium aromaticivorans (strain ATCC 700278 / DSM 12444 / CCUG 56034 / CIP 105152 / NBRC 16084 / F199)</name>
    <dbReference type="NCBI Taxonomy" id="279238"/>
    <lineage>
        <taxon>Bacteria</taxon>
        <taxon>Pseudomonadati</taxon>
        <taxon>Pseudomonadota</taxon>
        <taxon>Alphaproteobacteria</taxon>
        <taxon>Sphingomonadales</taxon>
        <taxon>Sphingomonadaceae</taxon>
        <taxon>Novosphingobium</taxon>
    </lineage>
</organism>
<dbReference type="RefSeq" id="WP_011446332.1">
    <property type="nucleotide sequence ID" value="NC_007794.1"/>
</dbReference>
<dbReference type="AlphaFoldDB" id="Q2G4U7"/>
<evidence type="ECO:0000256" key="2">
    <source>
        <dbReference type="SAM" id="SignalP"/>
    </source>
</evidence>
<dbReference type="KEGG" id="nar:Saro_2690"/>
<sequence length="498" mass="54007">MHKFLFLVAAAIPAAIPATVPVAASAQSPQSAQGDVSLTIYNNDLALVQDVRQMNLALGRTRQEFPDVSAAIRPETVTLNAGGTGIVEQNFDYDLLTPEKLMDKAVGQTVTLVRTNPATGAETRETATILANNGGTIVRVGDRIEVLNTYGARVVFPTLPAGLRARPTLSVTLDTTSPGIRPVTLNYLSRGFGWKADYVALFDEAAGRIDVQGWITLSNNSGTTFDKARVLLVAGSVGDGNQGYDQGYRRPRPAMPGNRPGIESASRESLGDFYVYPIAGRTTVANAQQKQVSFLDVAGASASKAYHFRNGWLSTQAEPQSVDTVLRFSSSREGGLGDALPAGTVRVYMRDARGQPQFIGENGIGHTPMGSSLALKTGEAFDVKVQPVLERRDRIDSGEWERTARYRVTTPGKAPSEVIVEQEKTFWRTTMTYKVTNARGTPVTVELVQAGLDNWWHDTRVPSESIKGEQRSADERSWQVPVPANGEATLTVQFDTRY</sequence>
<protein>
    <recommendedName>
        <fullName evidence="5">DUF4139 domain-containing protein</fullName>
    </recommendedName>
</protein>